<dbReference type="EMBL" id="CP029194">
    <property type="protein sequence ID" value="QES21463.1"/>
    <property type="molecule type" value="Genomic_DNA"/>
</dbReference>
<proteinExistence type="inferred from homology"/>
<dbReference type="RefSeq" id="WP_150268939.1">
    <property type="nucleotide sequence ID" value="NZ_CP029194.1"/>
</dbReference>
<dbReference type="PANTHER" id="PTHR30023">
    <property type="entry name" value="D-ALANYL-D-ALANINE CARBOXYPEPTIDASE"/>
    <property type="match status" value="1"/>
</dbReference>
<evidence type="ECO:0000256" key="2">
    <source>
        <dbReference type="ARBA" id="ARBA00022801"/>
    </source>
</evidence>
<name>A0A5P2ATD3_STRVZ</name>
<keyword evidence="4" id="KW-0732">Signal</keyword>
<evidence type="ECO:0000256" key="1">
    <source>
        <dbReference type="ARBA" id="ARBA00006096"/>
    </source>
</evidence>
<feature type="compositionally biased region" description="Low complexity" evidence="3">
    <location>
        <begin position="284"/>
        <end position="294"/>
    </location>
</feature>
<keyword evidence="2" id="KW-0378">Hydrolase</keyword>
<dbReference type="GO" id="GO:0006508">
    <property type="term" value="P:proteolysis"/>
    <property type="evidence" value="ECO:0007669"/>
    <property type="project" value="InterPro"/>
</dbReference>
<gene>
    <name evidence="5" type="primary">dacB</name>
    <name evidence="5" type="ORF">DEJ46_22080</name>
</gene>
<dbReference type="AlphaFoldDB" id="A0A5P2ATD3"/>
<feature type="compositionally biased region" description="Low complexity" evidence="3">
    <location>
        <begin position="43"/>
        <end position="54"/>
    </location>
</feature>
<dbReference type="InterPro" id="IPR012338">
    <property type="entry name" value="Beta-lactam/transpept-like"/>
</dbReference>
<dbReference type="SUPFAM" id="SSF56601">
    <property type="entry name" value="beta-lactamase/transpeptidase-like"/>
    <property type="match status" value="1"/>
</dbReference>
<reference evidence="5 6" key="1">
    <citation type="submission" date="2018-05" db="EMBL/GenBank/DDBJ databases">
        <title>Streptomyces venezuelae.</title>
        <authorList>
            <person name="Kim W."/>
            <person name="Lee N."/>
            <person name="Cho B.-K."/>
        </authorList>
    </citation>
    <scope>NUCLEOTIDE SEQUENCE [LARGE SCALE GENOMIC DNA]</scope>
    <source>
        <strain evidence="5 6">ATCC 15068</strain>
    </source>
</reference>
<sequence length="504" mass="50459">MPEPRLWQLTAGSAALGLALAAVAVTAAGPWDSGQRTAERARAAAPMAGGAHHAPPAPTLAPHRPAPAPSAPGVLPALHAPAAAGRPATRPADLAATLVPLLADPGLGPLRTASVVDTATGTQLYGEGAGTPMTPASTVKIATVAAALSALGPDHRIPTTVTASADGRTVTLTGGGDPTLDTARLERLAADTARALKARGHTPVRLTYDTSLYEGPEIHPIGPNENLAPVTALMTREGRLDASAGGPAPRTADPAGDTATAFAALLAKAGVEVTGTPTEATGQPAEADATATAKAEAEDEAKTGAKAKAKPTTPAPEAAPLARTYSAPLTDLAERTLTLSDNDLAEALARQTALAHDLPASFEGAGKAVRNELADLDVPLTGARFADGSGLDRRDRVSAALLTALLTRAADPAHPTLRPVLTGLPVGGFTGTLAGRFDTAPATAGAGLVRAKTGTLTGVNTLAGTVVTPDGRLLAFAFLAGRTLSPYEAQPALDRLSAALADQR</sequence>
<feature type="chain" id="PRO_5024815050" evidence="4">
    <location>
        <begin position="28"/>
        <end position="504"/>
    </location>
</feature>
<feature type="region of interest" description="Disordered" evidence="3">
    <location>
        <begin position="31"/>
        <end position="74"/>
    </location>
</feature>
<accession>A0A5P2ATD3</accession>
<dbReference type="Gene3D" id="3.40.710.10">
    <property type="entry name" value="DD-peptidase/beta-lactamase superfamily"/>
    <property type="match status" value="2"/>
</dbReference>
<protein>
    <submittedName>
        <fullName evidence="5">D-alanyl-D-alanine carboxypeptidase/D-alanyl-D-alanine-endopeptidase</fullName>
    </submittedName>
</protein>
<comment type="similarity">
    <text evidence="1">Belongs to the peptidase S13 family.</text>
</comment>
<evidence type="ECO:0000256" key="3">
    <source>
        <dbReference type="SAM" id="MobiDB-lite"/>
    </source>
</evidence>
<evidence type="ECO:0000313" key="5">
    <source>
        <dbReference type="EMBL" id="QES21463.1"/>
    </source>
</evidence>
<dbReference type="GO" id="GO:0004185">
    <property type="term" value="F:serine-type carboxypeptidase activity"/>
    <property type="evidence" value="ECO:0007669"/>
    <property type="project" value="InterPro"/>
</dbReference>
<dbReference type="PANTHER" id="PTHR30023:SF0">
    <property type="entry name" value="PENICILLIN-SENSITIVE CARBOXYPEPTIDASE A"/>
    <property type="match status" value="1"/>
</dbReference>
<keyword evidence="5" id="KW-0121">Carboxypeptidase</keyword>
<dbReference type="NCBIfam" id="TIGR00666">
    <property type="entry name" value="PBP4"/>
    <property type="match status" value="1"/>
</dbReference>
<evidence type="ECO:0000313" key="6">
    <source>
        <dbReference type="Proteomes" id="UP000324106"/>
    </source>
</evidence>
<dbReference type="Pfam" id="PF02113">
    <property type="entry name" value="Peptidase_S13"/>
    <property type="match status" value="2"/>
</dbReference>
<dbReference type="InterPro" id="IPR000667">
    <property type="entry name" value="Peptidase_S13"/>
</dbReference>
<feature type="compositionally biased region" description="Low complexity" evidence="3">
    <location>
        <begin position="304"/>
        <end position="320"/>
    </location>
</feature>
<dbReference type="OrthoDB" id="56883at2"/>
<feature type="signal peptide" evidence="4">
    <location>
        <begin position="1"/>
        <end position="27"/>
    </location>
</feature>
<evidence type="ECO:0000256" key="4">
    <source>
        <dbReference type="SAM" id="SignalP"/>
    </source>
</evidence>
<dbReference type="GO" id="GO:0000270">
    <property type="term" value="P:peptidoglycan metabolic process"/>
    <property type="evidence" value="ECO:0007669"/>
    <property type="project" value="TreeGrafter"/>
</dbReference>
<feature type="compositionally biased region" description="Pro residues" evidence="3">
    <location>
        <begin position="55"/>
        <end position="70"/>
    </location>
</feature>
<keyword evidence="5" id="KW-0645">Protease</keyword>
<organism evidence="5 6">
    <name type="scientific">Streptomyces venezuelae</name>
    <dbReference type="NCBI Taxonomy" id="54571"/>
    <lineage>
        <taxon>Bacteria</taxon>
        <taxon>Bacillati</taxon>
        <taxon>Actinomycetota</taxon>
        <taxon>Actinomycetes</taxon>
        <taxon>Kitasatosporales</taxon>
        <taxon>Streptomycetaceae</taxon>
        <taxon>Streptomyces</taxon>
    </lineage>
</organism>
<feature type="region of interest" description="Disordered" evidence="3">
    <location>
        <begin position="275"/>
        <end position="324"/>
    </location>
</feature>
<dbReference type="Proteomes" id="UP000324106">
    <property type="component" value="Chromosome"/>
</dbReference>
<dbReference type="PRINTS" id="PR00922">
    <property type="entry name" value="DADACBPTASE3"/>
</dbReference>